<dbReference type="Pfam" id="PF03061">
    <property type="entry name" value="4HBT"/>
    <property type="match status" value="1"/>
</dbReference>
<evidence type="ECO:0000313" key="4">
    <source>
        <dbReference type="EMBL" id="OAI94706.1"/>
    </source>
</evidence>
<dbReference type="GO" id="GO:0016289">
    <property type="term" value="F:acyl-CoA hydrolase activity"/>
    <property type="evidence" value="ECO:0007669"/>
    <property type="project" value="TreeGrafter"/>
</dbReference>
<evidence type="ECO:0000256" key="2">
    <source>
        <dbReference type="ARBA" id="ARBA00022801"/>
    </source>
</evidence>
<evidence type="ECO:0000256" key="1">
    <source>
        <dbReference type="ARBA" id="ARBA00008324"/>
    </source>
</evidence>
<dbReference type="FunFam" id="3.10.129.10:FF:000022">
    <property type="entry name" value="Phenylacetic acid degradation protein"/>
    <property type="match status" value="1"/>
</dbReference>
<dbReference type="PANTHER" id="PTHR42856">
    <property type="entry name" value="ACYL-COENZYME A THIOESTERASE PAAI"/>
    <property type="match status" value="1"/>
</dbReference>
<dbReference type="CDD" id="cd03443">
    <property type="entry name" value="PaaI_thioesterase"/>
    <property type="match status" value="1"/>
</dbReference>
<comment type="similarity">
    <text evidence="1">Belongs to the thioesterase PaaI family.</text>
</comment>
<sequence length="146" mass="15413">MNDRLDLASRCAQALYDRDAASQGLGMRLLASGPGSATLGMSVRADMLQGHGTCHGGFLFALADSAFAFACNSHNDATVAQGCSIDYVAPAVAGDTLTATCTELSRGKRTGVYDVRIENQHGKLIAVFRGKSYQIRGTVLPEETLK</sequence>
<dbReference type="InterPro" id="IPR011973">
    <property type="entry name" value="PaaD"/>
</dbReference>
<dbReference type="RefSeq" id="WP_009398376.1">
    <property type="nucleotide sequence ID" value="NZ_LUCV01000004.1"/>
</dbReference>
<comment type="caution">
    <text evidence="4">The sequence shown here is derived from an EMBL/GenBank/DDBJ whole genome shotgun (WGS) entry which is preliminary data.</text>
</comment>
<accession>A0A177SUP3</accession>
<dbReference type="NCBIfam" id="TIGR00369">
    <property type="entry name" value="unchar_dom_1"/>
    <property type="match status" value="1"/>
</dbReference>
<dbReference type="Gene3D" id="3.10.129.10">
    <property type="entry name" value="Hotdog Thioesterase"/>
    <property type="match status" value="1"/>
</dbReference>
<organism evidence="4 5">
    <name type="scientific">Pseudomonas putida</name>
    <name type="common">Arthrobacter siderocapsulatus</name>
    <dbReference type="NCBI Taxonomy" id="303"/>
    <lineage>
        <taxon>Bacteria</taxon>
        <taxon>Pseudomonadati</taxon>
        <taxon>Pseudomonadota</taxon>
        <taxon>Gammaproteobacteria</taxon>
        <taxon>Pseudomonadales</taxon>
        <taxon>Pseudomonadaceae</taxon>
        <taxon>Pseudomonas</taxon>
    </lineage>
</organism>
<dbReference type="Proteomes" id="UP000077752">
    <property type="component" value="Unassembled WGS sequence"/>
</dbReference>
<reference evidence="4 5" key="1">
    <citation type="submission" date="2016-03" db="EMBL/GenBank/DDBJ databases">
        <title>Draft Genome Assembly of Pseudomonas putida strain CBF10-2.</title>
        <authorList>
            <person name="Iyer R.S."/>
            <person name="Damania A."/>
        </authorList>
    </citation>
    <scope>NUCLEOTIDE SEQUENCE [LARGE SCALE GENOMIC DNA]</scope>
    <source>
        <strain evidence="4 5">CBF10-2</strain>
    </source>
</reference>
<dbReference type="PANTHER" id="PTHR42856:SF1">
    <property type="entry name" value="ACYL-COENZYME A THIOESTERASE PAAI"/>
    <property type="match status" value="1"/>
</dbReference>
<dbReference type="InterPro" id="IPR052723">
    <property type="entry name" value="Acyl-CoA_thioesterase_PaaI"/>
</dbReference>
<dbReference type="NCBIfam" id="TIGR02286">
    <property type="entry name" value="PaaD"/>
    <property type="match status" value="1"/>
</dbReference>
<keyword evidence="2" id="KW-0378">Hydrolase</keyword>
<dbReference type="AlphaFoldDB" id="A0A177SUP3"/>
<evidence type="ECO:0000259" key="3">
    <source>
        <dbReference type="Pfam" id="PF03061"/>
    </source>
</evidence>
<feature type="domain" description="Thioesterase" evidence="3">
    <location>
        <begin position="51"/>
        <end position="125"/>
    </location>
</feature>
<name>A0A177SUP3_PSEPU</name>
<dbReference type="InterPro" id="IPR003736">
    <property type="entry name" value="PAAI_dom"/>
</dbReference>
<dbReference type="InterPro" id="IPR006683">
    <property type="entry name" value="Thioestr_dom"/>
</dbReference>
<proteinExistence type="inferred from homology"/>
<gene>
    <name evidence="4" type="ORF">AYO28_06665</name>
</gene>
<dbReference type="InterPro" id="IPR029069">
    <property type="entry name" value="HotDog_dom_sf"/>
</dbReference>
<dbReference type="SUPFAM" id="SSF54637">
    <property type="entry name" value="Thioesterase/thiol ester dehydrase-isomerase"/>
    <property type="match status" value="1"/>
</dbReference>
<evidence type="ECO:0000313" key="5">
    <source>
        <dbReference type="Proteomes" id="UP000077752"/>
    </source>
</evidence>
<dbReference type="EMBL" id="LUCV01000004">
    <property type="protein sequence ID" value="OAI94706.1"/>
    <property type="molecule type" value="Genomic_DNA"/>
</dbReference>
<protein>
    <submittedName>
        <fullName evidence="4">Phenylacetic acid degradation protein PaaD</fullName>
    </submittedName>
</protein>